<gene>
    <name evidence="1" type="ORF">GJU40_10810</name>
</gene>
<accession>A0A7X2M031</accession>
<evidence type="ECO:0000313" key="2">
    <source>
        <dbReference type="Proteomes" id="UP000448867"/>
    </source>
</evidence>
<dbReference type="Proteomes" id="UP000448867">
    <property type="component" value="Unassembled WGS sequence"/>
</dbReference>
<evidence type="ECO:0000313" key="1">
    <source>
        <dbReference type="EMBL" id="MRX72637.1"/>
    </source>
</evidence>
<dbReference type="EMBL" id="WKKI01000018">
    <property type="protein sequence ID" value="MRX72637.1"/>
    <property type="molecule type" value="Genomic_DNA"/>
</dbReference>
<proteinExistence type="predicted"/>
<name>A0A7X2M031_9BACI</name>
<reference evidence="1 2" key="1">
    <citation type="submission" date="2019-11" db="EMBL/GenBank/DDBJ databases">
        <title>Bacillus lacus genome.</title>
        <authorList>
            <person name="Allen C.J."/>
            <person name="Newman J.D."/>
        </authorList>
    </citation>
    <scope>NUCLEOTIDE SEQUENCE [LARGE SCALE GENOMIC DNA]</scope>
    <source>
        <strain evidence="1 2">KCTC 33946</strain>
    </source>
</reference>
<dbReference type="RefSeq" id="WP_154307797.1">
    <property type="nucleotide sequence ID" value="NZ_WKKI01000018.1"/>
</dbReference>
<protein>
    <submittedName>
        <fullName evidence="1">Uncharacterized protein</fullName>
    </submittedName>
</protein>
<organism evidence="1 2">
    <name type="scientific">Metabacillus lacus</name>
    <dbReference type="NCBI Taxonomy" id="1983721"/>
    <lineage>
        <taxon>Bacteria</taxon>
        <taxon>Bacillati</taxon>
        <taxon>Bacillota</taxon>
        <taxon>Bacilli</taxon>
        <taxon>Bacillales</taxon>
        <taxon>Bacillaceae</taxon>
        <taxon>Metabacillus</taxon>
    </lineage>
</organism>
<dbReference type="OrthoDB" id="2454584at2"/>
<dbReference type="AlphaFoldDB" id="A0A7X2M031"/>
<sequence length="117" mass="13621">MEITLIILLVIGIILMAASFFQRDKGRDIEQELDHLQLSSMQEIYKLKKKMRILEEELLQNDLGSQNSLSKELDGQIVRHILNKYKNGMNIEAISRAENVSPEEVRQIIQQNERMLV</sequence>
<keyword evidence="2" id="KW-1185">Reference proteome</keyword>
<comment type="caution">
    <text evidence="1">The sequence shown here is derived from an EMBL/GenBank/DDBJ whole genome shotgun (WGS) entry which is preliminary data.</text>
</comment>